<dbReference type="Proteomes" id="UP000518605">
    <property type="component" value="Unassembled WGS sequence"/>
</dbReference>
<dbReference type="PANTHER" id="PTHR37300:SF1">
    <property type="entry name" value="UPF0291 PROTEIN YNZC"/>
    <property type="match status" value="1"/>
</dbReference>
<dbReference type="InterPro" id="IPR009242">
    <property type="entry name" value="DUF896"/>
</dbReference>
<dbReference type="SUPFAM" id="SSF158221">
    <property type="entry name" value="YnzC-like"/>
    <property type="match status" value="1"/>
</dbReference>
<evidence type="ECO:0000256" key="1">
    <source>
        <dbReference type="ARBA" id="ARBA00022490"/>
    </source>
</evidence>
<dbReference type="Pfam" id="PF05979">
    <property type="entry name" value="DUF896"/>
    <property type="match status" value="1"/>
</dbReference>
<evidence type="ECO:0000313" key="4">
    <source>
        <dbReference type="Proteomes" id="UP000518605"/>
    </source>
</evidence>
<keyword evidence="1 2" id="KW-0963">Cytoplasm</keyword>
<comment type="subcellular location">
    <subcellularLocation>
        <location evidence="2">Cytoplasm</location>
    </subcellularLocation>
</comment>
<reference evidence="3 4" key="1">
    <citation type="submission" date="2020-08" db="EMBL/GenBank/DDBJ databases">
        <title>Genomic Encyclopedia of Type Strains, Phase III (KMG-III): the genomes of soil and plant-associated and newly described type strains.</title>
        <authorList>
            <person name="Whitman W."/>
        </authorList>
    </citation>
    <scope>NUCLEOTIDE SEQUENCE [LARGE SCALE GENOMIC DNA]</scope>
    <source>
        <strain evidence="3 4">CECT 8234</strain>
    </source>
</reference>
<keyword evidence="4" id="KW-1185">Reference proteome</keyword>
<accession>A0A7W5G918</accession>
<comment type="similarity">
    <text evidence="2">Belongs to the UPF0291 family.</text>
</comment>
<sequence length="63" mass="7597">MEFSKIIERINELARKNKSEGLSDAEITERDELRKQYLTNFKNNFRQQLETIEIVDDKDDIKH</sequence>
<organism evidence="3 4">
    <name type="scientific">Paenibacillus endophyticus</name>
    <dbReference type="NCBI Taxonomy" id="1294268"/>
    <lineage>
        <taxon>Bacteria</taxon>
        <taxon>Bacillati</taxon>
        <taxon>Bacillota</taxon>
        <taxon>Bacilli</taxon>
        <taxon>Bacillales</taxon>
        <taxon>Paenibacillaceae</taxon>
        <taxon>Paenibacillus</taxon>
    </lineage>
</organism>
<evidence type="ECO:0000313" key="3">
    <source>
        <dbReference type="EMBL" id="MBB3151659.1"/>
    </source>
</evidence>
<dbReference type="Gene3D" id="1.10.287.540">
    <property type="entry name" value="Helix hairpin bin"/>
    <property type="match status" value="1"/>
</dbReference>
<name>A0A7W5G918_9BACL</name>
<proteinExistence type="inferred from homology"/>
<dbReference type="PANTHER" id="PTHR37300">
    <property type="entry name" value="UPF0291 PROTEIN CBO2609/CLC_2481"/>
    <property type="match status" value="1"/>
</dbReference>
<evidence type="ECO:0000256" key="2">
    <source>
        <dbReference type="HAMAP-Rule" id="MF_01103"/>
    </source>
</evidence>
<dbReference type="HAMAP" id="MF_01103">
    <property type="entry name" value="UPF0291"/>
    <property type="match status" value="1"/>
</dbReference>
<dbReference type="EMBL" id="JACHXW010000004">
    <property type="protein sequence ID" value="MBB3151659.1"/>
    <property type="molecule type" value="Genomic_DNA"/>
</dbReference>
<comment type="caution">
    <text evidence="3">The sequence shown here is derived from an EMBL/GenBank/DDBJ whole genome shotgun (WGS) entry which is preliminary data.</text>
</comment>
<dbReference type="GO" id="GO:0005737">
    <property type="term" value="C:cytoplasm"/>
    <property type="evidence" value="ECO:0007669"/>
    <property type="project" value="UniProtKB-SubCell"/>
</dbReference>
<protein>
    <recommendedName>
        <fullName evidence="2">UPF0291 protein FHS16_001705</fullName>
    </recommendedName>
</protein>
<gene>
    <name evidence="3" type="ORF">FHS16_001705</name>
</gene>
<dbReference type="RefSeq" id="WP_183560840.1">
    <property type="nucleotide sequence ID" value="NZ_CBCSLB010000011.1"/>
</dbReference>
<dbReference type="AlphaFoldDB" id="A0A7W5G918"/>